<reference evidence="1" key="1">
    <citation type="submission" date="2021-02" db="EMBL/GenBank/DDBJ databases">
        <authorList>
            <person name="Nowell W R."/>
        </authorList>
    </citation>
    <scope>NUCLEOTIDE SEQUENCE</scope>
</reference>
<dbReference type="Proteomes" id="UP000681722">
    <property type="component" value="Unassembled WGS sequence"/>
</dbReference>
<sequence>MWNLNIGDVESRASKEKYNKVLEKCRPKHEKSVNSDETDKSYSLSPILLRSNERSDNIEMSQNDDNSIFDDDFEDIIEVSDKSQECNILADLRDDFDDFQVAGAK</sequence>
<dbReference type="AlphaFoldDB" id="A0A815XM64"/>
<organism evidence="1 3">
    <name type="scientific">Didymodactylos carnosus</name>
    <dbReference type="NCBI Taxonomy" id="1234261"/>
    <lineage>
        <taxon>Eukaryota</taxon>
        <taxon>Metazoa</taxon>
        <taxon>Spiralia</taxon>
        <taxon>Gnathifera</taxon>
        <taxon>Rotifera</taxon>
        <taxon>Eurotatoria</taxon>
        <taxon>Bdelloidea</taxon>
        <taxon>Philodinida</taxon>
        <taxon>Philodinidae</taxon>
        <taxon>Didymodactylos</taxon>
    </lineage>
</organism>
<dbReference type="EMBL" id="CAJOBC010093891">
    <property type="protein sequence ID" value="CAF4420596.1"/>
    <property type="molecule type" value="Genomic_DNA"/>
</dbReference>
<evidence type="ECO:0000313" key="3">
    <source>
        <dbReference type="Proteomes" id="UP000663829"/>
    </source>
</evidence>
<dbReference type="Proteomes" id="UP000663829">
    <property type="component" value="Unassembled WGS sequence"/>
</dbReference>
<proteinExistence type="predicted"/>
<gene>
    <name evidence="1" type="ORF">GPM918_LOCUS39661</name>
    <name evidence="2" type="ORF">SRO942_LOCUS40553</name>
</gene>
<accession>A0A815XM64</accession>
<protein>
    <submittedName>
        <fullName evidence="1">Uncharacterized protein</fullName>
    </submittedName>
</protein>
<evidence type="ECO:0000313" key="1">
    <source>
        <dbReference type="EMBL" id="CAF1559282.1"/>
    </source>
</evidence>
<comment type="caution">
    <text evidence="1">The sequence shown here is derived from an EMBL/GenBank/DDBJ whole genome shotgun (WGS) entry which is preliminary data.</text>
</comment>
<dbReference type="EMBL" id="CAJNOQ010028152">
    <property type="protein sequence ID" value="CAF1559282.1"/>
    <property type="molecule type" value="Genomic_DNA"/>
</dbReference>
<name>A0A815XM64_9BILA</name>
<evidence type="ECO:0000313" key="2">
    <source>
        <dbReference type="EMBL" id="CAF4420596.1"/>
    </source>
</evidence>
<keyword evidence="3" id="KW-1185">Reference proteome</keyword>